<dbReference type="EMBL" id="AP022593">
    <property type="protein sequence ID" value="BBY50129.1"/>
    <property type="molecule type" value="Genomic_DNA"/>
</dbReference>
<dbReference type="InterPro" id="IPR012338">
    <property type="entry name" value="Beta-lactam/transpept-like"/>
</dbReference>
<dbReference type="KEGG" id="marz:MARA_35970"/>
<accession>A0A7I7S1M9</accession>
<dbReference type="AlphaFoldDB" id="A0A7I7S1M9"/>
<dbReference type="Proteomes" id="UP000467428">
    <property type="component" value="Chromosome"/>
</dbReference>
<gene>
    <name evidence="1" type="ORF">MARA_35970</name>
</gene>
<organism evidence="1 2">
    <name type="scientific">Mycolicibacterium arabiense</name>
    <dbReference type="NCBI Taxonomy" id="1286181"/>
    <lineage>
        <taxon>Bacteria</taxon>
        <taxon>Bacillati</taxon>
        <taxon>Actinomycetota</taxon>
        <taxon>Actinomycetes</taxon>
        <taxon>Mycobacteriales</taxon>
        <taxon>Mycobacteriaceae</taxon>
        <taxon>Mycolicibacterium</taxon>
    </lineage>
</organism>
<protein>
    <submittedName>
        <fullName evidence="1">Uncharacterized protein</fullName>
    </submittedName>
</protein>
<evidence type="ECO:0000313" key="1">
    <source>
        <dbReference type="EMBL" id="BBY50129.1"/>
    </source>
</evidence>
<reference evidence="1 2" key="1">
    <citation type="journal article" date="2019" name="Emerg. Microbes Infect.">
        <title>Comprehensive subspecies identification of 175 nontuberculous mycobacteria species based on 7547 genomic profiles.</title>
        <authorList>
            <person name="Matsumoto Y."/>
            <person name="Kinjo T."/>
            <person name="Motooka D."/>
            <person name="Nabeya D."/>
            <person name="Jung N."/>
            <person name="Uechi K."/>
            <person name="Horii T."/>
            <person name="Iida T."/>
            <person name="Fujita J."/>
            <person name="Nakamura S."/>
        </authorList>
    </citation>
    <scope>NUCLEOTIDE SEQUENCE [LARGE SCALE GENOMIC DNA]</scope>
    <source>
        <strain evidence="1 2">JCM 18538</strain>
    </source>
</reference>
<proteinExistence type="predicted"/>
<geneLocation type="plasmid" evidence="2">
    <name>pjcm18538 dna</name>
</geneLocation>
<dbReference type="Gene3D" id="3.40.710.10">
    <property type="entry name" value="DD-peptidase/beta-lactamase superfamily"/>
    <property type="match status" value="1"/>
</dbReference>
<keyword evidence="2" id="KW-1185">Reference proteome</keyword>
<name>A0A7I7S1M9_9MYCO</name>
<sequence>MRAAVEQTHVGYFEVGDMVPGLGWEQYPYPVSRERVLAGNSNTIALQPNPATHVALLCRRAHRNHLPSARTSISVSPSR</sequence>
<evidence type="ECO:0000313" key="2">
    <source>
        <dbReference type="Proteomes" id="UP000467428"/>
    </source>
</evidence>